<name>A0A9N9KDM1_9GLOM</name>
<dbReference type="InterPro" id="IPR052980">
    <property type="entry name" value="Crinkler_effector"/>
</dbReference>
<dbReference type="InterPro" id="IPR027417">
    <property type="entry name" value="P-loop_NTPase"/>
</dbReference>
<organism evidence="2 3">
    <name type="scientific">Dentiscutata erythropus</name>
    <dbReference type="NCBI Taxonomy" id="1348616"/>
    <lineage>
        <taxon>Eukaryota</taxon>
        <taxon>Fungi</taxon>
        <taxon>Fungi incertae sedis</taxon>
        <taxon>Mucoromycota</taxon>
        <taxon>Glomeromycotina</taxon>
        <taxon>Glomeromycetes</taxon>
        <taxon>Diversisporales</taxon>
        <taxon>Gigasporaceae</taxon>
        <taxon>Dentiscutata</taxon>
    </lineage>
</organism>
<keyword evidence="1" id="KW-0812">Transmembrane</keyword>
<dbReference type="EMBL" id="CAJVPY010062692">
    <property type="protein sequence ID" value="CAG8822855.1"/>
    <property type="molecule type" value="Genomic_DNA"/>
</dbReference>
<evidence type="ECO:0000313" key="2">
    <source>
        <dbReference type="EMBL" id="CAG8822855.1"/>
    </source>
</evidence>
<sequence length="214" mass="24538">AYKDLWSIIATQYPERNFLITGSPGTGKTFFIVFLLYLLVGMGKTVVFQKSPDKVTCYKFSNGTVESAPIRSMCIVLDNPQVYYLLDTMEPQLTCNARKIVVSSPNRKRYKEYEKGRSVDTRIMPTWDLEELETLHQNIHLNTNFTKLRELYALWGGIPRYVVEKVDIESFQNLLEMALNAADFDKIIRSSHSPPNGWPTTYSIVSKSYALTKS</sequence>
<dbReference type="OrthoDB" id="2407854at2759"/>
<dbReference type="PANTHER" id="PTHR33129:SF1">
    <property type="entry name" value="ATP-BINDING PROTEIN"/>
    <property type="match status" value="1"/>
</dbReference>
<feature type="transmembrane region" description="Helical" evidence="1">
    <location>
        <begin position="29"/>
        <end position="47"/>
    </location>
</feature>
<feature type="non-terminal residue" evidence="2">
    <location>
        <position position="1"/>
    </location>
</feature>
<dbReference type="AlphaFoldDB" id="A0A9N9KDM1"/>
<dbReference type="PANTHER" id="PTHR33129">
    <property type="entry name" value="PROTEIN KINASE DOMAIN-CONTAINING PROTEIN-RELATED"/>
    <property type="match status" value="1"/>
</dbReference>
<dbReference type="Proteomes" id="UP000789405">
    <property type="component" value="Unassembled WGS sequence"/>
</dbReference>
<protein>
    <submittedName>
        <fullName evidence="2">602_t:CDS:1</fullName>
    </submittedName>
</protein>
<dbReference type="Gene3D" id="3.40.50.300">
    <property type="entry name" value="P-loop containing nucleotide triphosphate hydrolases"/>
    <property type="match status" value="1"/>
</dbReference>
<gene>
    <name evidence="2" type="ORF">DERYTH_LOCUS27384</name>
</gene>
<keyword evidence="1" id="KW-1133">Transmembrane helix</keyword>
<comment type="caution">
    <text evidence="2">The sequence shown here is derived from an EMBL/GenBank/DDBJ whole genome shotgun (WGS) entry which is preliminary data.</text>
</comment>
<evidence type="ECO:0000313" key="3">
    <source>
        <dbReference type="Proteomes" id="UP000789405"/>
    </source>
</evidence>
<reference evidence="2" key="1">
    <citation type="submission" date="2021-06" db="EMBL/GenBank/DDBJ databases">
        <authorList>
            <person name="Kallberg Y."/>
            <person name="Tangrot J."/>
            <person name="Rosling A."/>
        </authorList>
    </citation>
    <scope>NUCLEOTIDE SEQUENCE</scope>
    <source>
        <strain evidence="2">MA453B</strain>
    </source>
</reference>
<keyword evidence="3" id="KW-1185">Reference proteome</keyword>
<feature type="non-terminal residue" evidence="2">
    <location>
        <position position="214"/>
    </location>
</feature>
<proteinExistence type="predicted"/>
<evidence type="ECO:0000256" key="1">
    <source>
        <dbReference type="SAM" id="Phobius"/>
    </source>
</evidence>
<dbReference type="SUPFAM" id="SSF52540">
    <property type="entry name" value="P-loop containing nucleoside triphosphate hydrolases"/>
    <property type="match status" value="1"/>
</dbReference>
<keyword evidence="1" id="KW-0472">Membrane</keyword>
<accession>A0A9N9KDM1</accession>